<feature type="region of interest" description="Disordered" evidence="1">
    <location>
        <begin position="378"/>
        <end position="437"/>
    </location>
</feature>
<gene>
    <name evidence="3" type="ORF">HMPREF1541_08960</name>
</gene>
<dbReference type="GeneID" id="19976299"/>
<proteinExistence type="predicted"/>
<feature type="region of interest" description="Disordered" evidence="1">
    <location>
        <begin position="126"/>
        <end position="362"/>
    </location>
</feature>
<dbReference type="OrthoDB" id="125903at2759"/>
<feature type="domain" description="Transcription elongation factor Eaf N-terminal" evidence="2">
    <location>
        <begin position="24"/>
        <end position="125"/>
    </location>
</feature>
<sequence>MSASPAVTAARPSGLVDFRKHAEYPIVLGDSLKDDASAERLIDLRFNWQPKAGLEDYDSQFSMGKDGYSLQVTDPVTSDSAFRYSGHDRNNGDDMSSFVLIFDRKRSAFVLENVAHSIDLNLESAASQSKDDIRRRPRLPDGPPRQSSSGGKKAVDDDEPDPSNPFDFRNFLDEAKVTAEKTAGSRSPLPGSRTPLSGFASPAAGPSRFTPTTTPALPQKEARPVQRKPKAEPPARKPKTAQKPAKQVPLSSERISDSDDELSDSVAVSKESKPAAVANKGHTRNTSASHGQSPHIVVNDGDLEIDMGSPPTQLRHRKRQIDAEAFRSHTGTPVIGNSPRQQTHAAPDIEMKDVNGQDEDGDVEELNLDSPQALATAVTIQEHAPTPPNQAASEDDEVAELEDLLGGDDDEHDTSGQGVGLGITRPADDDSEESEEE</sequence>
<dbReference type="HOGENOM" id="CLU_041443_0_0_1"/>
<protein>
    <recommendedName>
        <fullName evidence="2">Transcription elongation factor Eaf N-terminal domain-containing protein</fullName>
    </recommendedName>
</protein>
<evidence type="ECO:0000259" key="2">
    <source>
        <dbReference type="Pfam" id="PF09816"/>
    </source>
</evidence>
<accession>W2RJK5</accession>
<keyword evidence="4" id="KW-1185">Reference proteome</keyword>
<name>W2RJK5_CYPE1</name>
<dbReference type="STRING" id="1220924.W2RJK5"/>
<dbReference type="Pfam" id="PF09816">
    <property type="entry name" value="EAF"/>
    <property type="match status" value="1"/>
</dbReference>
<feature type="compositionally biased region" description="Basic and acidic residues" evidence="1">
    <location>
        <begin position="170"/>
        <end position="179"/>
    </location>
</feature>
<dbReference type="VEuPathDB" id="FungiDB:HMPREF1541_08960"/>
<feature type="compositionally biased region" description="Acidic residues" evidence="1">
    <location>
        <begin position="393"/>
        <end position="412"/>
    </location>
</feature>
<evidence type="ECO:0000256" key="1">
    <source>
        <dbReference type="SAM" id="MobiDB-lite"/>
    </source>
</evidence>
<organism evidence="3 4">
    <name type="scientific">Cyphellophora europaea (strain CBS 101466)</name>
    <name type="common">Phialophora europaea</name>
    <dbReference type="NCBI Taxonomy" id="1220924"/>
    <lineage>
        <taxon>Eukaryota</taxon>
        <taxon>Fungi</taxon>
        <taxon>Dikarya</taxon>
        <taxon>Ascomycota</taxon>
        <taxon>Pezizomycotina</taxon>
        <taxon>Eurotiomycetes</taxon>
        <taxon>Chaetothyriomycetidae</taxon>
        <taxon>Chaetothyriales</taxon>
        <taxon>Cyphellophoraceae</taxon>
        <taxon>Cyphellophora</taxon>
    </lineage>
</organism>
<evidence type="ECO:0000313" key="3">
    <source>
        <dbReference type="EMBL" id="ETN36682.1"/>
    </source>
</evidence>
<feature type="compositionally biased region" description="Basic and acidic residues" evidence="1">
    <location>
        <begin position="220"/>
        <end position="235"/>
    </location>
</feature>
<dbReference type="eggNOG" id="ENOG502SEGQ">
    <property type="taxonomic scope" value="Eukaryota"/>
</dbReference>
<dbReference type="InterPro" id="IPR019194">
    <property type="entry name" value="Tscrpt_elong_fac_Eaf_N"/>
</dbReference>
<dbReference type="EMBL" id="KB822725">
    <property type="protein sequence ID" value="ETN36682.1"/>
    <property type="molecule type" value="Genomic_DNA"/>
</dbReference>
<evidence type="ECO:0000313" key="4">
    <source>
        <dbReference type="Proteomes" id="UP000030752"/>
    </source>
</evidence>
<dbReference type="Proteomes" id="UP000030752">
    <property type="component" value="Unassembled WGS sequence"/>
</dbReference>
<dbReference type="AlphaFoldDB" id="W2RJK5"/>
<dbReference type="RefSeq" id="XP_008721500.1">
    <property type="nucleotide sequence ID" value="XM_008723278.1"/>
</dbReference>
<reference evidence="3 4" key="1">
    <citation type="submission" date="2013-03" db="EMBL/GenBank/DDBJ databases">
        <title>The Genome Sequence of Phialophora europaea CBS 101466.</title>
        <authorList>
            <consortium name="The Broad Institute Genomics Platform"/>
            <person name="Cuomo C."/>
            <person name="de Hoog S."/>
            <person name="Gorbushina A."/>
            <person name="Walker B."/>
            <person name="Young S.K."/>
            <person name="Zeng Q."/>
            <person name="Gargeya S."/>
            <person name="Fitzgerald M."/>
            <person name="Haas B."/>
            <person name="Abouelleil A."/>
            <person name="Allen A.W."/>
            <person name="Alvarado L."/>
            <person name="Arachchi H.M."/>
            <person name="Berlin A.M."/>
            <person name="Chapman S.B."/>
            <person name="Gainer-Dewar J."/>
            <person name="Goldberg J."/>
            <person name="Griggs A."/>
            <person name="Gujja S."/>
            <person name="Hansen M."/>
            <person name="Howarth C."/>
            <person name="Imamovic A."/>
            <person name="Ireland A."/>
            <person name="Larimer J."/>
            <person name="McCowan C."/>
            <person name="Murphy C."/>
            <person name="Pearson M."/>
            <person name="Poon T.W."/>
            <person name="Priest M."/>
            <person name="Roberts A."/>
            <person name="Saif S."/>
            <person name="Shea T."/>
            <person name="Sisk P."/>
            <person name="Sykes S."/>
            <person name="Wortman J."/>
            <person name="Nusbaum C."/>
            <person name="Birren B."/>
        </authorList>
    </citation>
    <scope>NUCLEOTIDE SEQUENCE [LARGE SCALE GENOMIC DNA]</scope>
    <source>
        <strain evidence="3 4">CBS 101466</strain>
    </source>
</reference>
<dbReference type="InParanoid" id="W2RJK5"/>